<proteinExistence type="predicted"/>
<dbReference type="EMBL" id="BSFQ01000068">
    <property type="protein sequence ID" value="GLL16144.1"/>
    <property type="molecule type" value="Genomic_DNA"/>
</dbReference>
<feature type="domain" description="Metallo-beta-lactamase" evidence="1">
    <location>
        <begin position="157"/>
        <end position="236"/>
    </location>
</feature>
<dbReference type="Gene3D" id="3.60.15.10">
    <property type="entry name" value="Ribonuclease Z/Hydroxyacylglutathione hydrolase-like"/>
    <property type="match status" value="1"/>
</dbReference>
<keyword evidence="3" id="KW-1185">Reference proteome</keyword>
<organism evidence="2 3">
    <name type="scientific">Pseudonocardia halophobica</name>
    <dbReference type="NCBI Taxonomy" id="29401"/>
    <lineage>
        <taxon>Bacteria</taxon>
        <taxon>Bacillati</taxon>
        <taxon>Actinomycetota</taxon>
        <taxon>Actinomycetes</taxon>
        <taxon>Pseudonocardiales</taxon>
        <taxon>Pseudonocardiaceae</taxon>
        <taxon>Pseudonocardia</taxon>
    </lineage>
</organism>
<dbReference type="Pfam" id="PF00753">
    <property type="entry name" value="Lactamase_B"/>
    <property type="match status" value="1"/>
</dbReference>
<dbReference type="InterPro" id="IPR001279">
    <property type="entry name" value="Metallo-B-lactamas"/>
</dbReference>
<sequence length="410" mass="42199">MLVNGMRRTSVPTLAAGAARAGRPRAGRAVVPSVIVASRGGVPGPPSSACCSGDRGRRYGAAMCDGHASRAEVAQGVPRPAEGPAVDPIPLEPVDEVRITTLVENVFDALLTGDERVSRVGLGAGRATAAQFVGGAADVGLMAEHGFAALVTVRRGTATTSLLFDAGLSPDALVVNAGRVGADLDVVQGIVLSHGHPDHAGGLAGLAGRRGTRALPMVLHPAAWTRRRFAVPGGDTRELPTLSPRALAGEGFELVERRVPSVLLDGAVLITGEVDRTTEYERGMPPAHQAWTGSAWEHDAAVVDDQALVVHVKDKGLVVLTGCGHAGAVNIVRHAQRLTGVPELYALLGGLHLGGPYFEPVIPPTVAALRELAPAVLVPGHCTGWRAQHALAAALPDAWIAPSAGSTYTL</sequence>
<dbReference type="SUPFAM" id="SSF56281">
    <property type="entry name" value="Metallo-hydrolase/oxidoreductase"/>
    <property type="match status" value="1"/>
</dbReference>
<evidence type="ECO:0000313" key="2">
    <source>
        <dbReference type="EMBL" id="GLL16144.1"/>
    </source>
</evidence>
<dbReference type="PANTHER" id="PTHR13754:SF13">
    <property type="entry name" value="METALLO-BETA-LACTAMASE SUPERFAMILY PROTEIN (AFU_ORTHOLOGUE AFUA_3G07630)"/>
    <property type="match status" value="1"/>
</dbReference>
<evidence type="ECO:0000313" key="3">
    <source>
        <dbReference type="Proteomes" id="UP001143463"/>
    </source>
</evidence>
<dbReference type="AlphaFoldDB" id="A0A9W6P1I6"/>
<dbReference type="CDD" id="cd07713">
    <property type="entry name" value="DHPS-like_MBL-fold"/>
    <property type="match status" value="1"/>
</dbReference>
<dbReference type="Proteomes" id="UP001143463">
    <property type="component" value="Unassembled WGS sequence"/>
</dbReference>
<dbReference type="PANTHER" id="PTHR13754">
    <property type="entry name" value="METALLO-BETA-LACTAMASE SUPERFAMILY PROTEIN"/>
    <property type="match status" value="1"/>
</dbReference>
<accession>A0A9W6P1I6</accession>
<dbReference type="InterPro" id="IPR041712">
    <property type="entry name" value="DHPS-like_MBL-fold"/>
</dbReference>
<name>A0A9W6P1I6_9PSEU</name>
<gene>
    <name evidence="2" type="ORF">GCM10017577_72990</name>
</gene>
<dbReference type="InterPro" id="IPR036866">
    <property type="entry name" value="RibonucZ/Hydroxyglut_hydro"/>
</dbReference>
<reference evidence="2" key="2">
    <citation type="submission" date="2023-01" db="EMBL/GenBank/DDBJ databases">
        <authorList>
            <person name="Sun Q."/>
            <person name="Evtushenko L."/>
        </authorList>
    </citation>
    <scope>NUCLEOTIDE SEQUENCE</scope>
    <source>
        <strain evidence="2">VKM Ac-1069</strain>
    </source>
</reference>
<reference evidence="2" key="1">
    <citation type="journal article" date="2014" name="Int. J. Syst. Evol. Microbiol.">
        <title>Complete genome sequence of Corynebacterium casei LMG S-19264T (=DSM 44701T), isolated from a smear-ripened cheese.</title>
        <authorList>
            <consortium name="US DOE Joint Genome Institute (JGI-PGF)"/>
            <person name="Walter F."/>
            <person name="Albersmeier A."/>
            <person name="Kalinowski J."/>
            <person name="Ruckert C."/>
        </authorList>
    </citation>
    <scope>NUCLEOTIDE SEQUENCE</scope>
    <source>
        <strain evidence="2">VKM Ac-1069</strain>
    </source>
</reference>
<dbReference type="InterPro" id="IPR052926">
    <property type="entry name" value="Metallo-beta-lactamase_dom"/>
</dbReference>
<comment type="caution">
    <text evidence="2">The sequence shown here is derived from an EMBL/GenBank/DDBJ whole genome shotgun (WGS) entry which is preliminary data.</text>
</comment>
<dbReference type="GO" id="GO:0016740">
    <property type="term" value="F:transferase activity"/>
    <property type="evidence" value="ECO:0007669"/>
    <property type="project" value="TreeGrafter"/>
</dbReference>
<protein>
    <submittedName>
        <fullName evidence="2">MBL fold metallo-hydrolase</fullName>
    </submittedName>
</protein>
<evidence type="ECO:0000259" key="1">
    <source>
        <dbReference type="Pfam" id="PF00753"/>
    </source>
</evidence>